<dbReference type="Pfam" id="PF12770">
    <property type="entry name" value="CHAT"/>
    <property type="match status" value="1"/>
</dbReference>
<reference evidence="3 4" key="1">
    <citation type="submission" date="2020-08" db="EMBL/GenBank/DDBJ databases">
        <title>Sequencing the genomes of 1000 actinobacteria strains.</title>
        <authorList>
            <person name="Klenk H.-P."/>
        </authorList>
    </citation>
    <scope>NUCLEOTIDE SEQUENCE [LARGE SCALE GENOMIC DNA]</scope>
    <source>
        <strain evidence="3 4">DSM 43149</strain>
    </source>
</reference>
<dbReference type="InterPro" id="IPR041664">
    <property type="entry name" value="AAA_16"/>
</dbReference>
<dbReference type="SUPFAM" id="SSF52540">
    <property type="entry name" value="P-loop containing nucleoside triphosphate hydrolases"/>
    <property type="match status" value="1"/>
</dbReference>
<dbReference type="InterPro" id="IPR019734">
    <property type="entry name" value="TPR_rpt"/>
</dbReference>
<dbReference type="InterPro" id="IPR011717">
    <property type="entry name" value="TPR-4"/>
</dbReference>
<dbReference type="Pfam" id="PF13424">
    <property type="entry name" value="TPR_12"/>
    <property type="match status" value="5"/>
</dbReference>
<dbReference type="Gene3D" id="1.25.40.10">
    <property type="entry name" value="Tetratricopeptide repeat domain"/>
    <property type="match status" value="4"/>
</dbReference>
<dbReference type="InterPro" id="IPR011990">
    <property type="entry name" value="TPR-like_helical_dom_sf"/>
</dbReference>
<dbReference type="InterPro" id="IPR027417">
    <property type="entry name" value="P-loop_NTPase"/>
</dbReference>
<protein>
    <submittedName>
        <fullName evidence="3">Tetratricopeptide (TPR) repeat protein</fullName>
    </submittedName>
</protein>
<dbReference type="GO" id="GO:0042802">
    <property type="term" value="F:identical protein binding"/>
    <property type="evidence" value="ECO:0007669"/>
    <property type="project" value="InterPro"/>
</dbReference>
<name>A0A7W7HSA6_9ACTN</name>
<sequence length="1563" mass="170268">MINGLVVDDAGFEVLAGGERVGPRRLLGPEDARTLRELADRYVRAVYSAADDAEFVGLGQELFGWLDGDHRQLSTLLERAGAPVVFEVQGPRRPSDAAWAVLRAPFEVLAGPDGGFLAADQLSRFEVVRRLGNPEGPTALDGFRLGVMFMASSPRGQVELDFEAEESAILDAVGDPRIDLVVEDTGDPVQLGHRLADLGGMPVVHLSCHGVNNWRAGPGVAGVPVLLMEDELGQGRPTAAPELVRLVDGKTRLVFVSACLTATGADTDGHLPAGPGRRAGAAVGAGGVVAHSMATGLVAAGVPAVIGWDGSVTDGAAILFAQELYRRLRDRAPLAVAVGDARRAVLASPNPRLREDWHLARVWLGPDGGGPVVSGTRKRTLLSAGHATKTFLDKKKQHVPVAEPSMFVGRRRELRQTLQALRAGERAGVLLHGQGRLGKSSLAARIADRFTDRAVAVVFGDYSALGVLDAIAVAVQTNPAARELIEQGLSAVRQRPEALESVLVDLLSGPCAQTADGQRPLLLIVDDLEQILEPDPAGLHRVAAGVAPVLAAVLRAFSPDVTDSRLVVTSRFRFTLDGLQDRLEAVQLEPLSAVAQRKLARRQQARTTDQLREERQQLAERAVAVSRGNPGLQDLIGGRLVYSQAVDAARAETAVAGMEAYLDRGRLPSDTEVREFLENLALDTLIDQAGPAHTALLRQLTVFDLPVPDAVAEVLATRTGGSAERLCGLGLADVFPDGYQPDRPAVAVNALTAGRLTPLTADEKAETAAAVVEPLHTAWGGPAPRSVRDPLLALQLTRLALLADQPTVAASCAAEAVQALRTGPAIDAARLGSEVVALLDRHGMPVPAVLLRGVATAAATSGDGDTADALLERAVQSMAGTYESRADPLDLARTLGEQARRLVTRGDPQQAEQLLRRAHQLFTAAGSEREAATIDGEIAAILFRRGEYDEALRIRQEVQLPVYERLGDTRSTAVTWGKVADILFQRGDYDEALRIRREVELPVYERLGDTRATAATWGKVADIVFQRGDYDEALRIRHEEQLPVYERLGDARSTAVTWGQVADILFQRGEYDQALRIHQDKALPVYERLGDTREAAVTWGQVADILFQRGEYDEALRIRREVELPVYEHLGDARSAAVTWGQVADILFQRGEYDQALRIHQDEALPVYERLGDTRSTAVTWGKVADILYQRGEYDEALRIRREVQLPVYERLGDTRSATVTWGKVADILHQRGEYDEALRIRREVELPVYARLGDTREAAVTWGKIADVLYQRGDYDQALRIHQEKALPVYERLGDARSTAITWGKVADILFQRGEYDQALRIHQEKALPVYERLGDARSTAVTWGKVADILFQRGDFDQALRIRQEEQLPVYERLGDTREAAITWGRVADILYQRGEYDEALRIYQEAQLPVYERLGDARSTAVTWGKIADILYQRGEYDEALRIRREEQLPVFERLGDIEGTASTKWGQAQIELTQQEYQSAADHLAEAFQILNRLQRPDGIAIVGATFGELLLAAGQLDAAKAVLETSLTAAQTIGSPRAVARISNLLSRVDSPSGPPDS</sequence>
<evidence type="ECO:0000313" key="3">
    <source>
        <dbReference type="EMBL" id="MBB4759900.1"/>
    </source>
</evidence>
<proteinExistence type="predicted"/>
<dbReference type="SUPFAM" id="SSF48452">
    <property type="entry name" value="TPR-like"/>
    <property type="match status" value="4"/>
</dbReference>
<dbReference type="EMBL" id="JACHNH010000001">
    <property type="protein sequence ID" value="MBB4759900.1"/>
    <property type="molecule type" value="Genomic_DNA"/>
</dbReference>
<gene>
    <name evidence="3" type="ORF">BJ971_000456</name>
</gene>
<dbReference type="Pfam" id="PF07721">
    <property type="entry name" value="TPR_4"/>
    <property type="match status" value="1"/>
</dbReference>
<feature type="domain" description="CHAT" evidence="1">
    <location>
        <begin position="102"/>
        <end position="352"/>
    </location>
</feature>
<dbReference type="Proteomes" id="UP000578112">
    <property type="component" value="Unassembled WGS sequence"/>
</dbReference>
<dbReference type="InterPro" id="IPR024983">
    <property type="entry name" value="CHAT_dom"/>
</dbReference>
<evidence type="ECO:0000259" key="1">
    <source>
        <dbReference type="Pfam" id="PF12770"/>
    </source>
</evidence>
<organism evidence="3 4">
    <name type="scientific">Actinoplanes digitatis</name>
    <dbReference type="NCBI Taxonomy" id="1868"/>
    <lineage>
        <taxon>Bacteria</taxon>
        <taxon>Bacillati</taxon>
        <taxon>Actinomycetota</taxon>
        <taxon>Actinomycetes</taxon>
        <taxon>Micromonosporales</taxon>
        <taxon>Micromonosporaceae</taxon>
        <taxon>Actinoplanes</taxon>
    </lineage>
</organism>
<dbReference type="Pfam" id="PF13191">
    <property type="entry name" value="AAA_16"/>
    <property type="match status" value="1"/>
</dbReference>
<dbReference type="SMART" id="SM00028">
    <property type="entry name" value="TPR"/>
    <property type="match status" value="8"/>
</dbReference>
<evidence type="ECO:0000259" key="2">
    <source>
        <dbReference type="Pfam" id="PF13191"/>
    </source>
</evidence>
<comment type="caution">
    <text evidence="3">The sequence shown here is derived from an EMBL/GenBank/DDBJ whole genome shotgun (WGS) entry which is preliminary data.</text>
</comment>
<dbReference type="PANTHER" id="PTHR10098">
    <property type="entry name" value="RAPSYN-RELATED"/>
    <property type="match status" value="1"/>
</dbReference>
<feature type="domain" description="Orc1-like AAA ATPase" evidence="2">
    <location>
        <begin position="407"/>
        <end position="533"/>
    </location>
</feature>
<evidence type="ECO:0000313" key="4">
    <source>
        <dbReference type="Proteomes" id="UP000578112"/>
    </source>
</evidence>
<accession>A0A7W7HSA6</accession>
<dbReference type="RefSeq" id="WP_184989251.1">
    <property type="nucleotide sequence ID" value="NZ_JACHNH010000001.1"/>
</dbReference>
<dbReference type="Gene3D" id="3.40.50.300">
    <property type="entry name" value="P-loop containing nucleotide triphosphate hydrolases"/>
    <property type="match status" value="1"/>
</dbReference>
<keyword evidence="4" id="KW-1185">Reference proteome</keyword>